<dbReference type="InterPro" id="IPR000524">
    <property type="entry name" value="Tscrpt_reg_HTH_GntR"/>
</dbReference>
<dbReference type="GO" id="GO:0003700">
    <property type="term" value="F:DNA-binding transcription factor activity"/>
    <property type="evidence" value="ECO:0007669"/>
    <property type="project" value="InterPro"/>
</dbReference>
<evidence type="ECO:0000313" key="5">
    <source>
        <dbReference type="EMBL" id="GLL09697.1"/>
    </source>
</evidence>
<dbReference type="RefSeq" id="WP_156067076.1">
    <property type="nucleotide sequence ID" value="NZ_BAAAUZ010000013.1"/>
</dbReference>
<dbReference type="Proteomes" id="UP001143463">
    <property type="component" value="Unassembled WGS sequence"/>
</dbReference>
<dbReference type="Gene3D" id="1.10.10.10">
    <property type="entry name" value="Winged helix-like DNA-binding domain superfamily/Winged helix DNA-binding domain"/>
    <property type="match status" value="1"/>
</dbReference>
<keyword evidence="6" id="KW-1185">Reference proteome</keyword>
<dbReference type="InterPro" id="IPR036388">
    <property type="entry name" value="WH-like_DNA-bd_sf"/>
</dbReference>
<dbReference type="SMART" id="SM00895">
    <property type="entry name" value="FCD"/>
    <property type="match status" value="1"/>
</dbReference>
<name>A0A9W6KYP1_9PSEU</name>
<dbReference type="InterPro" id="IPR008920">
    <property type="entry name" value="TF_FadR/GntR_C"/>
</dbReference>
<reference evidence="5" key="1">
    <citation type="journal article" date="2014" name="Int. J. Syst. Evol. Microbiol.">
        <title>Complete genome sequence of Corynebacterium casei LMG S-19264T (=DSM 44701T), isolated from a smear-ripened cheese.</title>
        <authorList>
            <consortium name="US DOE Joint Genome Institute (JGI-PGF)"/>
            <person name="Walter F."/>
            <person name="Albersmeier A."/>
            <person name="Kalinowski J."/>
            <person name="Ruckert C."/>
        </authorList>
    </citation>
    <scope>NUCLEOTIDE SEQUENCE</scope>
    <source>
        <strain evidence="5">VKM Ac-1069</strain>
    </source>
</reference>
<evidence type="ECO:0000256" key="2">
    <source>
        <dbReference type="ARBA" id="ARBA00023125"/>
    </source>
</evidence>
<dbReference type="CDD" id="cd07377">
    <property type="entry name" value="WHTH_GntR"/>
    <property type="match status" value="1"/>
</dbReference>
<reference evidence="5" key="2">
    <citation type="submission" date="2023-01" db="EMBL/GenBank/DDBJ databases">
        <authorList>
            <person name="Sun Q."/>
            <person name="Evtushenko L."/>
        </authorList>
    </citation>
    <scope>NUCLEOTIDE SEQUENCE</scope>
    <source>
        <strain evidence="5">VKM Ac-1069</strain>
    </source>
</reference>
<evidence type="ECO:0000256" key="3">
    <source>
        <dbReference type="ARBA" id="ARBA00023163"/>
    </source>
</evidence>
<dbReference type="GO" id="GO:0003677">
    <property type="term" value="F:DNA binding"/>
    <property type="evidence" value="ECO:0007669"/>
    <property type="project" value="UniProtKB-KW"/>
</dbReference>
<dbReference type="PANTHER" id="PTHR43537">
    <property type="entry name" value="TRANSCRIPTIONAL REGULATOR, GNTR FAMILY"/>
    <property type="match status" value="1"/>
</dbReference>
<keyword evidence="2" id="KW-0238">DNA-binding</keyword>
<dbReference type="AlphaFoldDB" id="A0A9W6KYP1"/>
<dbReference type="Gene3D" id="1.20.120.530">
    <property type="entry name" value="GntR ligand-binding domain-like"/>
    <property type="match status" value="1"/>
</dbReference>
<gene>
    <name evidence="5" type="ORF">GCM10017577_08370</name>
</gene>
<feature type="domain" description="HTH gntR-type" evidence="4">
    <location>
        <begin position="10"/>
        <end position="77"/>
    </location>
</feature>
<dbReference type="PANTHER" id="PTHR43537:SF24">
    <property type="entry name" value="GLUCONATE OPERON TRANSCRIPTIONAL REPRESSOR"/>
    <property type="match status" value="1"/>
</dbReference>
<dbReference type="SUPFAM" id="SSF48008">
    <property type="entry name" value="GntR ligand-binding domain-like"/>
    <property type="match status" value="1"/>
</dbReference>
<sequence length="223" mass="23838">MAMSKLESLSLLPDRVFTAIREQIMNGGMPAGHRLRIRDLAAELGTSVMPVREAIRRLEEAGLAESVPHRGAVVRGLTLVELRDVYYVRRVLEVDAARLGAPNMTDEDAAVMAAHCAAMSEAVAAGDVVTALDADEALLATLYAAGGNAVLLDTIRGLWERCRVYKIVGARRAVEEDDGTLWSFQPRLVEAARDHDAVAAAAVTEASLLSATARIEHQLGGVG</sequence>
<dbReference type="Pfam" id="PF00392">
    <property type="entry name" value="GntR"/>
    <property type="match status" value="1"/>
</dbReference>
<accession>A0A9W6KYP1</accession>
<comment type="caution">
    <text evidence="5">The sequence shown here is derived from an EMBL/GenBank/DDBJ whole genome shotgun (WGS) entry which is preliminary data.</text>
</comment>
<dbReference type="PROSITE" id="PS50949">
    <property type="entry name" value="HTH_GNTR"/>
    <property type="match status" value="1"/>
</dbReference>
<dbReference type="SMART" id="SM00345">
    <property type="entry name" value="HTH_GNTR"/>
    <property type="match status" value="1"/>
</dbReference>
<keyword evidence="1" id="KW-0805">Transcription regulation</keyword>
<dbReference type="EMBL" id="BSFQ01000002">
    <property type="protein sequence ID" value="GLL09697.1"/>
    <property type="molecule type" value="Genomic_DNA"/>
</dbReference>
<keyword evidence="3" id="KW-0804">Transcription</keyword>
<dbReference type="InterPro" id="IPR011711">
    <property type="entry name" value="GntR_C"/>
</dbReference>
<evidence type="ECO:0000313" key="6">
    <source>
        <dbReference type="Proteomes" id="UP001143463"/>
    </source>
</evidence>
<dbReference type="Pfam" id="PF07729">
    <property type="entry name" value="FCD"/>
    <property type="match status" value="1"/>
</dbReference>
<evidence type="ECO:0000256" key="1">
    <source>
        <dbReference type="ARBA" id="ARBA00023015"/>
    </source>
</evidence>
<evidence type="ECO:0000259" key="4">
    <source>
        <dbReference type="PROSITE" id="PS50949"/>
    </source>
</evidence>
<dbReference type="InterPro" id="IPR036390">
    <property type="entry name" value="WH_DNA-bd_sf"/>
</dbReference>
<dbReference type="SUPFAM" id="SSF46785">
    <property type="entry name" value="Winged helix' DNA-binding domain"/>
    <property type="match status" value="1"/>
</dbReference>
<proteinExistence type="predicted"/>
<organism evidence="5 6">
    <name type="scientific">Pseudonocardia halophobica</name>
    <dbReference type="NCBI Taxonomy" id="29401"/>
    <lineage>
        <taxon>Bacteria</taxon>
        <taxon>Bacillati</taxon>
        <taxon>Actinomycetota</taxon>
        <taxon>Actinomycetes</taxon>
        <taxon>Pseudonocardiales</taxon>
        <taxon>Pseudonocardiaceae</taxon>
        <taxon>Pseudonocardia</taxon>
    </lineage>
</organism>
<protein>
    <submittedName>
        <fullName evidence="5">GntR family transcriptional regulator</fullName>
    </submittedName>
</protein>